<gene>
    <name evidence="2" type="ORF">GCM10010178_13470</name>
</gene>
<accession>A0ABQ2UCQ3</accession>
<feature type="signal peptide" evidence="1">
    <location>
        <begin position="1"/>
        <end position="30"/>
    </location>
</feature>
<feature type="chain" id="PRO_5046928084" description="Secreted protein" evidence="1">
    <location>
        <begin position="31"/>
        <end position="118"/>
    </location>
</feature>
<keyword evidence="3" id="KW-1185">Reference proteome</keyword>
<dbReference type="Proteomes" id="UP000649573">
    <property type="component" value="Unassembled WGS sequence"/>
</dbReference>
<protein>
    <recommendedName>
        <fullName evidence="4">Secreted protein</fullName>
    </recommendedName>
</protein>
<dbReference type="EMBL" id="BMRE01000003">
    <property type="protein sequence ID" value="GGU22757.1"/>
    <property type="molecule type" value="Genomic_DNA"/>
</dbReference>
<name>A0ABQ2UCQ3_9PSEU</name>
<evidence type="ECO:0000256" key="1">
    <source>
        <dbReference type="SAM" id="SignalP"/>
    </source>
</evidence>
<proteinExistence type="predicted"/>
<keyword evidence="1" id="KW-0732">Signal</keyword>
<reference evidence="3" key="1">
    <citation type="journal article" date="2019" name="Int. J. Syst. Evol. Microbiol.">
        <title>The Global Catalogue of Microorganisms (GCM) 10K type strain sequencing project: providing services to taxonomists for standard genome sequencing and annotation.</title>
        <authorList>
            <consortium name="The Broad Institute Genomics Platform"/>
            <consortium name="The Broad Institute Genome Sequencing Center for Infectious Disease"/>
            <person name="Wu L."/>
            <person name="Ma J."/>
        </authorList>
    </citation>
    <scope>NUCLEOTIDE SEQUENCE [LARGE SCALE GENOMIC DNA]</scope>
    <source>
        <strain evidence="3">JCM 3296</strain>
    </source>
</reference>
<comment type="caution">
    <text evidence="2">The sequence shown here is derived from an EMBL/GenBank/DDBJ whole genome shotgun (WGS) entry which is preliminary data.</text>
</comment>
<organism evidence="2 3">
    <name type="scientific">Lentzea flava</name>
    <dbReference type="NCBI Taxonomy" id="103732"/>
    <lineage>
        <taxon>Bacteria</taxon>
        <taxon>Bacillati</taxon>
        <taxon>Actinomycetota</taxon>
        <taxon>Actinomycetes</taxon>
        <taxon>Pseudonocardiales</taxon>
        <taxon>Pseudonocardiaceae</taxon>
        <taxon>Lentzea</taxon>
    </lineage>
</organism>
<sequence length="118" mass="12466">MTVRNELTTVRRTAVAIALALFAVFAFHPACPPESAHHGAFTPGISGEFCHHGDTHHLSAAVPTQAAVQANTTASLTAPDADVAALPRPATTVQLCPWRAEHTRSGRTLLHDLGISRT</sequence>
<evidence type="ECO:0000313" key="2">
    <source>
        <dbReference type="EMBL" id="GGU22757.1"/>
    </source>
</evidence>
<evidence type="ECO:0008006" key="4">
    <source>
        <dbReference type="Google" id="ProtNLM"/>
    </source>
</evidence>
<evidence type="ECO:0000313" key="3">
    <source>
        <dbReference type="Proteomes" id="UP000649573"/>
    </source>
</evidence>